<comment type="caution">
    <text evidence="9">The sequence shown here is derived from an EMBL/GenBank/DDBJ whole genome shotgun (WGS) entry which is preliminary data.</text>
</comment>
<evidence type="ECO:0000313" key="10">
    <source>
        <dbReference type="Proteomes" id="UP000294830"/>
    </source>
</evidence>
<organism evidence="9 10">
    <name type="scientific">Acetobacteroides hydrogenigenes</name>
    <dbReference type="NCBI Taxonomy" id="979970"/>
    <lineage>
        <taxon>Bacteria</taxon>
        <taxon>Pseudomonadati</taxon>
        <taxon>Bacteroidota</taxon>
        <taxon>Bacteroidia</taxon>
        <taxon>Bacteroidales</taxon>
        <taxon>Rikenellaceae</taxon>
        <taxon>Acetobacteroides</taxon>
    </lineage>
</organism>
<evidence type="ECO:0000256" key="8">
    <source>
        <dbReference type="RuleBase" id="RU363041"/>
    </source>
</evidence>
<evidence type="ECO:0000313" key="9">
    <source>
        <dbReference type="EMBL" id="TCN66754.1"/>
    </source>
</evidence>
<protein>
    <recommendedName>
        <fullName evidence="8">Probable membrane transporter protein</fullName>
    </recommendedName>
</protein>
<comment type="subcellular location">
    <subcellularLocation>
        <location evidence="1 8">Cell membrane</location>
        <topology evidence="1 8">Multi-pass membrane protein</topology>
    </subcellularLocation>
</comment>
<dbReference type="Pfam" id="PF01925">
    <property type="entry name" value="TauE"/>
    <property type="match status" value="1"/>
</dbReference>
<feature type="transmembrane region" description="Helical" evidence="8">
    <location>
        <begin position="6"/>
        <end position="31"/>
    </location>
</feature>
<feature type="transmembrane region" description="Helical" evidence="8">
    <location>
        <begin position="138"/>
        <end position="160"/>
    </location>
</feature>
<comment type="similarity">
    <text evidence="2 8">Belongs to the 4-toluene sulfonate uptake permease (TSUP) (TC 2.A.102) family.</text>
</comment>
<dbReference type="GO" id="GO:0005886">
    <property type="term" value="C:plasma membrane"/>
    <property type="evidence" value="ECO:0007669"/>
    <property type="project" value="UniProtKB-SubCell"/>
</dbReference>
<reference evidence="9 10" key="1">
    <citation type="submission" date="2019-03" db="EMBL/GenBank/DDBJ databases">
        <title>Genomic Encyclopedia of Archaeal and Bacterial Type Strains, Phase II (KMG-II): from individual species to whole genera.</title>
        <authorList>
            <person name="Goeker M."/>
        </authorList>
    </citation>
    <scope>NUCLEOTIDE SEQUENCE [LARGE SCALE GENOMIC DNA]</scope>
    <source>
        <strain evidence="9 10">RL-C</strain>
    </source>
</reference>
<keyword evidence="6 8" id="KW-1133">Transmembrane helix</keyword>
<dbReference type="EMBL" id="SLWB01000008">
    <property type="protein sequence ID" value="TCN66754.1"/>
    <property type="molecule type" value="Genomic_DNA"/>
</dbReference>
<feature type="transmembrane region" description="Helical" evidence="8">
    <location>
        <begin position="229"/>
        <end position="248"/>
    </location>
</feature>
<dbReference type="PANTHER" id="PTHR30269">
    <property type="entry name" value="TRANSMEMBRANE PROTEIN YFCA"/>
    <property type="match status" value="1"/>
</dbReference>
<dbReference type="PANTHER" id="PTHR30269:SF0">
    <property type="entry name" value="MEMBRANE TRANSPORTER PROTEIN YFCA-RELATED"/>
    <property type="match status" value="1"/>
</dbReference>
<name>A0A4R2EK36_9BACT</name>
<feature type="transmembrane region" description="Helical" evidence="8">
    <location>
        <begin position="201"/>
        <end position="223"/>
    </location>
</feature>
<feature type="transmembrane region" description="Helical" evidence="8">
    <location>
        <begin position="99"/>
        <end position="117"/>
    </location>
</feature>
<evidence type="ECO:0000256" key="1">
    <source>
        <dbReference type="ARBA" id="ARBA00004651"/>
    </source>
</evidence>
<dbReference type="InterPro" id="IPR052017">
    <property type="entry name" value="TSUP"/>
</dbReference>
<accession>A0A4R2EK36</accession>
<evidence type="ECO:0000256" key="2">
    <source>
        <dbReference type="ARBA" id="ARBA00009142"/>
    </source>
</evidence>
<keyword evidence="3" id="KW-0813">Transport</keyword>
<sequence>MDIINYLLVALVGVLCGFINILAGSGSLISLPILMGFGLSPHVANATNRIGILLQNLVGSASFAKQKVLPVREGLVLAIPASIGSIVGAYMAVDAHEDVIRWMILSLYAVMFFLVFYGPNKWLRPKSDQPLRLRPRDIIIFTAIGFYGGFIQAGLGYFLLAGLVLSIGNDLITANALKVFLAFVLTIFALAIFFYNGQVNLPYGISLGIGNMIGGWLGAKYAIKWGAKVIRYFLLGMLIFSVVYMIIFQM</sequence>
<evidence type="ECO:0000256" key="6">
    <source>
        <dbReference type="ARBA" id="ARBA00022989"/>
    </source>
</evidence>
<evidence type="ECO:0000256" key="4">
    <source>
        <dbReference type="ARBA" id="ARBA00022475"/>
    </source>
</evidence>
<evidence type="ECO:0000256" key="7">
    <source>
        <dbReference type="ARBA" id="ARBA00023136"/>
    </source>
</evidence>
<keyword evidence="5 8" id="KW-0812">Transmembrane</keyword>
<keyword evidence="7 8" id="KW-0472">Membrane</keyword>
<dbReference type="AlphaFoldDB" id="A0A4R2EK36"/>
<dbReference type="RefSeq" id="WP_165877054.1">
    <property type="nucleotide sequence ID" value="NZ_SLWB01000008.1"/>
</dbReference>
<dbReference type="Proteomes" id="UP000294830">
    <property type="component" value="Unassembled WGS sequence"/>
</dbReference>
<dbReference type="InterPro" id="IPR002781">
    <property type="entry name" value="TM_pro_TauE-like"/>
</dbReference>
<evidence type="ECO:0000256" key="3">
    <source>
        <dbReference type="ARBA" id="ARBA00022448"/>
    </source>
</evidence>
<proteinExistence type="inferred from homology"/>
<evidence type="ECO:0000256" key="5">
    <source>
        <dbReference type="ARBA" id="ARBA00022692"/>
    </source>
</evidence>
<feature type="transmembrane region" description="Helical" evidence="8">
    <location>
        <begin position="172"/>
        <end position="194"/>
    </location>
</feature>
<gene>
    <name evidence="9" type="ORF">CLV25_10893</name>
</gene>
<keyword evidence="10" id="KW-1185">Reference proteome</keyword>
<keyword evidence="4 8" id="KW-1003">Cell membrane</keyword>